<evidence type="ECO:0000259" key="2">
    <source>
        <dbReference type="Pfam" id="PF09990"/>
    </source>
</evidence>
<feature type="transmembrane region" description="Helical" evidence="1">
    <location>
        <begin position="109"/>
        <end position="129"/>
    </location>
</feature>
<dbReference type="RefSeq" id="WP_065158286.1">
    <property type="nucleotide sequence ID" value="NZ_LZLQ01000058.1"/>
</dbReference>
<accession>A0A1A3N6D0</accession>
<proteinExistence type="predicted"/>
<protein>
    <submittedName>
        <fullName evidence="3">DUF2231 domain-containing protein</fullName>
    </submittedName>
</protein>
<dbReference type="Proteomes" id="UP000093629">
    <property type="component" value="Unassembled WGS sequence"/>
</dbReference>
<reference evidence="3 4" key="1">
    <citation type="submission" date="2016-06" db="EMBL/GenBank/DDBJ databases">
        <authorList>
            <person name="Kjaerup R.B."/>
            <person name="Dalgaard T.S."/>
            <person name="Juul-Madsen H.R."/>
        </authorList>
    </citation>
    <scope>NUCLEOTIDE SEQUENCE [LARGE SCALE GENOMIC DNA]</scope>
    <source>
        <strain evidence="3 4">1245139.5</strain>
    </source>
</reference>
<feature type="transmembrane region" description="Helical" evidence="1">
    <location>
        <begin position="80"/>
        <end position="97"/>
    </location>
</feature>
<evidence type="ECO:0000313" key="4">
    <source>
        <dbReference type="Proteomes" id="UP000093629"/>
    </source>
</evidence>
<sequence>MNLHHVLGSVERLEVLDGPAEVTSRVAGRVVGRGSLSRILRGSWLGHPVHPLLITIPVGTWMTSAVFDILFKDAATARRLVAVGLAATPPTLLAGWADYTLLNRRQQRVGLVHALSNFVGVVMFSLSYRAYRKDRLRAARVYTLIGLTAISVGVALGGHLSYAQGAGMFRWDPVRAVTHRGPIEYQRAA</sequence>
<comment type="caution">
    <text evidence="3">The sequence shown here is derived from an EMBL/GenBank/DDBJ whole genome shotgun (WGS) entry which is preliminary data.</text>
</comment>
<feature type="transmembrane region" description="Helical" evidence="1">
    <location>
        <begin position="141"/>
        <end position="162"/>
    </location>
</feature>
<dbReference type="InterPro" id="IPR019251">
    <property type="entry name" value="DUF2231_TM"/>
</dbReference>
<keyword evidence="1" id="KW-0472">Membrane</keyword>
<dbReference type="AlphaFoldDB" id="A0A1A3N6D0"/>
<name>A0A1A3N6D0_MYCAS</name>
<dbReference type="OrthoDB" id="147178at2"/>
<evidence type="ECO:0000313" key="3">
    <source>
        <dbReference type="EMBL" id="OBK16900.1"/>
    </source>
</evidence>
<feature type="domain" description="DUF2231" evidence="2">
    <location>
        <begin position="46"/>
        <end position="167"/>
    </location>
</feature>
<keyword evidence="4" id="KW-1185">Reference proteome</keyword>
<keyword evidence="1" id="KW-1133">Transmembrane helix</keyword>
<feature type="transmembrane region" description="Helical" evidence="1">
    <location>
        <begin position="52"/>
        <end position="71"/>
    </location>
</feature>
<evidence type="ECO:0000256" key="1">
    <source>
        <dbReference type="SAM" id="Phobius"/>
    </source>
</evidence>
<gene>
    <name evidence="3" type="ORF">A5636_24095</name>
</gene>
<organism evidence="3 4">
    <name type="scientific">Mycobacterium asiaticum</name>
    <dbReference type="NCBI Taxonomy" id="1790"/>
    <lineage>
        <taxon>Bacteria</taxon>
        <taxon>Bacillati</taxon>
        <taxon>Actinomycetota</taxon>
        <taxon>Actinomycetes</taxon>
        <taxon>Mycobacteriales</taxon>
        <taxon>Mycobacteriaceae</taxon>
        <taxon>Mycobacterium</taxon>
    </lineage>
</organism>
<dbReference type="EMBL" id="LZLQ01000058">
    <property type="protein sequence ID" value="OBK16900.1"/>
    <property type="molecule type" value="Genomic_DNA"/>
</dbReference>
<keyword evidence="1" id="KW-0812">Transmembrane</keyword>
<dbReference type="Pfam" id="PF09990">
    <property type="entry name" value="DUF2231"/>
    <property type="match status" value="1"/>
</dbReference>